<keyword evidence="4" id="KW-0812">Transmembrane</keyword>
<dbReference type="Pfam" id="PF00965">
    <property type="entry name" value="TIMP"/>
    <property type="match status" value="1"/>
</dbReference>
<dbReference type="RefSeq" id="WP_305753649.1">
    <property type="nucleotide sequence ID" value="NZ_JAPCKK010000010.1"/>
</dbReference>
<sequence>MSKAWRKLLPTLLGAAIVFSMLLGVKPSVMYACSCVEPPSPSEAQAQSAVVFSGEAVSLQQKMSDIMSSADPVRVSFQVDRVWKGSVGNIATVTTAASSDSCGYEFAEGRDYLVYARYAPDSGELHTILCDRTALVSEAAADLRELGPPSAPAVRQNASSTLPGAPPPLGPDSSAVHWAVSGLITVVSLSAILLYRWRNPRN</sequence>
<evidence type="ECO:0000256" key="4">
    <source>
        <dbReference type="SAM" id="Phobius"/>
    </source>
</evidence>
<comment type="caution">
    <text evidence="5">The sequence shown here is derived from an EMBL/GenBank/DDBJ whole genome shotgun (WGS) entry which is preliminary data.</text>
</comment>
<reference evidence="5 6" key="1">
    <citation type="submission" date="2022-10" db="EMBL/GenBank/DDBJ databases">
        <title>Paenibacillus description and whole genome data of maize root bacterial community.</title>
        <authorList>
            <person name="Marton D."/>
            <person name="Farkas M."/>
            <person name="Cserhati M."/>
        </authorList>
    </citation>
    <scope>NUCLEOTIDE SEQUENCE [LARGE SCALE GENOMIC DNA]</scope>
    <source>
        <strain evidence="5 6">P96</strain>
    </source>
</reference>
<comment type="subcellular location">
    <subcellularLocation>
        <location evidence="1">Secreted</location>
    </subcellularLocation>
</comment>
<evidence type="ECO:0000256" key="2">
    <source>
        <dbReference type="ARBA" id="ARBA00022525"/>
    </source>
</evidence>
<feature type="region of interest" description="Disordered" evidence="3">
    <location>
        <begin position="146"/>
        <end position="168"/>
    </location>
</feature>
<keyword evidence="4" id="KW-0472">Membrane</keyword>
<accession>A0ABT9FN61</accession>
<evidence type="ECO:0008006" key="7">
    <source>
        <dbReference type="Google" id="ProtNLM"/>
    </source>
</evidence>
<keyword evidence="2" id="KW-0964">Secreted</keyword>
<dbReference type="InterPro" id="IPR001820">
    <property type="entry name" value="TIMP"/>
</dbReference>
<evidence type="ECO:0000256" key="1">
    <source>
        <dbReference type="ARBA" id="ARBA00004613"/>
    </source>
</evidence>
<gene>
    <name evidence="5" type="ORF">OIN60_04365</name>
</gene>
<proteinExistence type="predicted"/>
<evidence type="ECO:0000256" key="3">
    <source>
        <dbReference type="SAM" id="MobiDB-lite"/>
    </source>
</evidence>
<name>A0ABT9FN61_9BACL</name>
<organism evidence="5 6">
    <name type="scientific">Paenibacillus zeirhizosphaerae</name>
    <dbReference type="NCBI Taxonomy" id="2987519"/>
    <lineage>
        <taxon>Bacteria</taxon>
        <taxon>Bacillati</taxon>
        <taxon>Bacillota</taxon>
        <taxon>Bacilli</taxon>
        <taxon>Bacillales</taxon>
        <taxon>Paenibacillaceae</taxon>
        <taxon>Paenibacillus</taxon>
    </lineage>
</organism>
<dbReference type="Proteomes" id="UP001241848">
    <property type="component" value="Unassembled WGS sequence"/>
</dbReference>
<feature type="transmembrane region" description="Helical" evidence="4">
    <location>
        <begin position="175"/>
        <end position="195"/>
    </location>
</feature>
<dbReference type="EMBL" id="JAPCKK010000010">
    <property type="protein sequence ID" value="MDP4096020.1"/>
    <property type="molecule type" value="Genomic_DNA"/>
</dbReference>
<evidence type="ECO:0000313" key="6">
    <source>
        <dbReference type="Proteomes" id="UP001241848"/>
    </source>
</evidence>
<protein>
    <recommendedName>
        <fullName evidence="7">Tissue inhibitor of metalloproteinase</fullName>
    </recommendedName>
</protein>
<evidence type="ECO:0000313" key="5">
    <source>
        <dbReference type="EMBL" id="MDP4096020.1"/>
    </source>
</evidence>
<keyword evidence="4" id="KW-1133">Transmembrane helix</keyword>
<dbReference type="InterPro" id="IPR008993">
    <property type="entry name" value="TIMP-like_OB-fold"/>
</dbReference>
<keyword evidence="6" id="KW-1185">Reference proteome</keyword>
<dbReference type="Gene3D" id="2.40.50.120">
    <property type="match status" value="1"/>
</dbReference>
<dbReference type="SUPFAM" id="SSF50242">
    <property type="entry name" value="TIMP-like"/>
    <property type="match status" value="1"/>
</dbReference>